<proteinExistence type="predicted"/>
<dbReference type="Pfam" id="PF13377">
    <property type="entry name" value="Peripla_BP_3"/>
    <property type="match status" value="1"/>
</dbReference>
<dbReference type="OrthoDB" id="742238at2"/>
<evidence type="ECO:0000256" key="3">
    <source>
        <dbReference type="ARBA" id="ARBA00023163"/>
    </source>
</evidence>
<sequence length="332" mass="38695">MKLITIDKESNLPIYKQIIACIEQAIISKRLFRNDRLPSVNKVCIEHQISRDTVLLAYDQLKKKGIIQSIPAKGYYVRTEDFTYEKRYFLLFDELNSFKEDLLNAFLEGIGQKGHVDIFFHHFNYSMFRKLLHDNIGNYSKYIIMPGNVEGIETLIAALPKDEVYIIDQMRDSLQHYSGIYQNFVKDIFEALTTYSEAIEKYSHFIIVFPGEKEPIDMVNGLKKYCEIYHKKYTVLSGFQKHDFKKGQLYLIPNDRQLVEAVEKCREIHLKLGSDIGIISYNETPLKKVVENGITTLSTDFSQMGKRLAQMVIKGEKIQIENPAKLYFRKSL</sequence>
<dbReference type="PROSITE" id="PS50949">
    <property type="entry name" value="HTH_GNTR"/>
    <property type="match status" value="1"/>
</dbReference>
<name>A0A316WTV4_9FLAO</name>
<protein>
    <submittedName>
        <fullName evidence="5">Transcriptional regulator</fullName>
    </submittedName>
</protein>
<dbReference type="InterPro" id="IPR046335">
    <property type="entry name" value="LacI/GalR-like_sensor"/>
</dbReference>
<dbReference type="Pfam" id="PF00392">
    <property type="entry name" value="GntR"/>
    <property type="match status" value="1"/>
</dbReference>
<dbReference type="InterPro" id="IPR036388">
    <property type="entry name" value="WH-like_DNA-bd_sf"/>
</dbReference>
<evidence type="ECO:0000259" key="4">
    <source>
        <dbReference type="PROSITE" id="PS50949"/>
    </source>
</evidence>
<keyword evidence="6" id="KW-1185">Reference proteome</keyword>
<dbReference type="CDD" id="cd07377">
    <property type="entry name" value="WHTH_GntR"/>
    <property type="match status" value="1"/>
</dbReference>
<dbReference type="SMART" id="SM00345">
    <property type="entry name" value="HTH_GNTR"/>
    <property type="match status" value="1"/>
</dbReference>
<keyword evidence="2" id="KW-0238">DNA-binding</keyword>
<dbReference type="InterPro" id="IPR028082">
    <property type="entry name" value="Peripla_BP_I"/>
</dbReference>
<dbReference type="Gene3D" id="3.40.50.2300">
    <property type="match status" value="2"/>
</dbReference>
<dbReference type="InterPro" id="IPR000524">
    <property type="entry name" value="Tscrpt_reg_HTH_GntR"/>
</dbReference>
<evidence type="ECO:0000256" key="2">
    <source>
        <dbReference type="ARBA" id="ARBA00023125"/>
    </source>
</evidence>
<dbReference type="PANTHER" id="PTHR38445:SF10">
    <property type="entry name" value="GNTR-FAMILY TRANSCRIPTIONAL REGULATOR"/>
    <property type="match status" value="1"/>
</dbReference>
<dbReference type="Proteomes" id="UP000236594">
    <property type="component" value="Unassembled WGS sequence"/>
</dbReference>
<dbReference type="GO" id="GO:0003677">
    <property type="term" value="F:DNA binding"/>
    <property type="evidence" value="ECO:0007669"/>
    <property type="project" value="UniProtKB-KW"/>
</dbReference>
<evidence type="ECO:0000313" key="5">
    <source>
        <dbReference type="EMBL" id="PWN61980.1"/>
    </source>
</evidence>
<feature type="domain" description="HTH gntR-type" evidence="4">
    <location>
        <begin position="12"/>
        <end position="80"/>
    </location>
</feature>
<dbReference type="RefSeq" id="WP_109714455.1">
    <property type="nucleotide sequence ID" value="NZ_PPED02000010.1"/>
</dbReference>
<comment type="caution">
    <text evidence="5">The sequence shown here is derived from an EMBL/GenBank/DDBJ whole genome shotgun (WGS) entry which is preliminary data.</text>
</comment>
<dbReference type="SUPFAM" id="SSF46785">
    <property type="entry name" value="Winged helix' DNA-binding domain"/>
    <property type="match status" value="1"/>
</dbReference>
<dbReference type="Gene3D" id="1.10.10.10">
    <property type="entry name" value="Winged helix-like DNA-binding domain superfamily/Winged helix DNA-binding domain"/>
    <property type="match status" value="1"/>
</dbReference>
<reference evidence="5 6" key="1">
    <citation type="submission" date="2018-04" db="EMBL/GenBank/DDBJ databases">
        <title>Draft Genome Sequence of Phosphate-Solubilizing Chryseobacterium sp. ISE14 that is a Biocontrol and Plant Growth-Promoting Rhizobacterium Isolated from Cucumber.</title>
        <authorList>
            <person name="Jeong J.-J."/>
            <person name="Sang M.K."/>
            <person name="Choi I.-G."/>
            <person name="Kim K.D."/>
        </authorList>
    </citation>
    <scope>NUCLEOTIDE SEQUENCE [LARGE SCALE GENOMIC DNA]</scope>
    <source>
        <strain evidence="5 6">ISE14</strain>
    </source>
</reference>
<dbReference type="InterPro" id="IPR036390">
    <property type="entry name" value="WH_DNA-bd_sf"/>
</dbReference>
<accession>A0A316WTV4</accession>
<dbReference type="EMBL" id="PPED02000010">
    <property type="protein sequence ID" value="PWN61980.1"/>
    <property type="molecule type" value="Genomic_DNA"/>
</dbReference>
<gene>
    <name evidence="5" type="ORF">C1631_023030</name>
</gene>
<organism evidence="5 6">
    <name type="scientific">Chryseobacterium phosphatilyticum</name>
    <dbReference type="NCBI Taxonomy" id="475075"/>
    <lineage>
        <taxon>Bacteria</taxon>
        <taxon>Pseudomonadati</taxon>
        <taxon>Bacteroidota</taxon>
        <taxon>Flavobacteriia</taxon>
        <taxon>Flavobacteriales</taxon>
        <taxon>Weeksellaceae</taxon>
        <taxon>Chryseobacterium group</taxon>
        <taxon>Chryseobacterium</taxon>
    </lineage>
</organism>
<keyword evidence="1" id="KW-0805">Transcription regulation</keyword>
<keyword evidence="3" id="KW-0804">Transcription</keyword>
<evidence type="ECO:0000256" key="1">
    <source>
        <dbReference type="ARBA" id="ARBA00023015"/>
    </source>
</evidence>
<dbReference type="PANTHER" id="PTHR38445">
    <property type="entry name" value="HTH-TYPE TRANSCRIPTIONAL REPRESSOR YTRA"/>
    <property type="match status" value="1"/>
</dbReference>
<dbReference type="AlphaFoldDB" id="A0A316WTV4"/>
<dbReference type="SUPFAM" id="SSF53822">
    <property type="entry name" value="Periplasmic binding protein-like I"/>
    <property type="match status" value="1"/>
</dbReference>
<dbReference type="GO" id="GO:0003700">
    <property type="term" value="F:DNA-binding transcription factor activity"/>
    <property type="evidence" value="ECO:0007669"/>
    <property type="project" value="InterPro"/>
</dbReference>
<evidence type="ECO:0000313" key="6">
    <source>
        <dbReference type="Proteomes" id="UP000236594"/>
    </source>
</evidence>